<proteinExistence type="predicted"/>
<name>A0A498LZW8_LABRO</name>
<dbReference type="AlphaFoldDB" id="A0A498LZW8"/>
<gene>
    <name evidence="3" type="ORF">ROHU_001963</name>
    <name evidence="2" type="ORF">ROHU_029601</name>
</gene>
<keyword evidence="1" id="KW-0175">Coiled coil</keyword>
<feature type="coiled-coil region" evidence="1">
    <location>
        <begin position="126"/>
        <end position="194"/>
    </location>
</feature>
<dbReference type="PANTHER" id="PTHR47331:SF5">
    <property type="entry name" value="RIBONUCLEASE H"/>
    <property type="match status" value="1"/>
</dbReference>
<comment type="caution">
    <text evidence="2">The sequence shown here is derived from an EMBL/GenBank/DDBJ whole genome shotgun (WGS) entry which is preliminary data.</text>
</comment>
<accession>A0A498LZW8</accession>
<evidence type="ECO:0000313" key="3">
    <source>
        <dbReference type="EMBL" id="RXN37539.1"/>
    </source>
</evidence>
<dbReference type="Proteomes" id="UP000290572">
    <property type="component" value="Unassembled WGS sequence"/>
</dbReference>
<dbReference type="PANTHER" id="PTHR47331">
    <property type="entry name" value="PHD-TYPE DOMAIN-CONTAINING PROTEIN"/>
    <property type="match status" value="1"/>
</dbReference>
<keyword evidence="4" id="KW-1185">Reference proteome</keyword>
<reference evidence="2 4" key="1">
    <citation type="submission" date="2018-03" db="EMBL/GenBank/DDBJ databases">
        <title>Draft genome sequence of Rohu Carp (Labeo rohita).</title>
        <authorList>
            <person name="Das P."/>
            <person name="Kushwaha B."/>
            <person name="Joshi C.G."/>
            <person name="Kumar D."/>
            <person name="Nagpure N.S."/>
            <person name="Sahoo L."/>
            <person name="Das S.P."/>
            <person name="Bit A."/>
            <person name="Patnaik S."/>
            <person name="Meher P.K."/>
            <person name="Jayasankar P."/>
            <person name="Koringa P.G."/>
            <person name="Patel N.V."/>
            <person name="Hinsu A.T."/>
            <person name="Kumar R."/>
            <person name="Pandey M."/>
            <person name="Agarwal S."/>
            <person name="Srivastava S."/>
            <person name="Singh M."/>
            <person name="Iquebal M.A."/>
            <person name="Jaiswal S."/>
            <person name="Angadi U.B."/>
            <person name="Kumar N."/>
            <person name="Raza M."/>
            <person name="Shah T.M."/>
            <person name="Rai A."/>
            <person name="Jena J.K."/>
        </authorList>
    </citation>
    <scope>NUCLEOTIDE SEQUENCE [LARGE SCALE GENOMIC DNA]</scope>
    <source>
        <strain evidence="2">DASCIFA01</strain>
        <tissue evidence="2">Testis</tissue>
    </source>
</reference>
<protein>
    <submittedName>
        <fullName evidence="2">Inner centromere-like protein</fullName>
    </submittedName>
</protein>
<dbReference type="EMBL" id="QBIY01005728">
    <property type="protein sequence ID" value="RXN37539.1"/>
    <property type="molecule type" value="Genomic_DNA"/>
</dbReference>
<dbReference type="EMBL" id="QBIY01013069">
    <property type="protein sequence ID" value="RXN12344.1"/>
    <property type="molecule type" value="Genomic_DNA"/>
</dbReference>
<evidence type="ECO:0000256" key="1">
    <source>
        <dbReference type="SAM" id="Coils"/>
    </source>
</evidence>
<evidence type="ECO:0000313" key="4">
    <source>
        <dbReference type="Proteomes" id="UP000290572"/>
    </source>
</evidence>
<sequence length="343" mass="38539">MIYEKWKYHARLGKEILSDEASQDELNELIENIETSCSALKAIYEEQRRVQTPEQDLRRRIDACISLSGFIVRRAQRQREAHAADEEKEPWPDVGSILDSTGSLLRPVSHQSKCSSTHSSVHSVKRNEAVAEAAASQEVLAVLEEQEREASELQKLEVESKQRLAQFEFEDLARQQAMQDKRRKLERLEEVKKLNAARARVKVYDQVEGNFDAIDSLHDAESAEDFQVPPFTRPQYIPQSLPAKPQVLQASSPPFIPQSLPAMTQVLQALSPPFISQSLPVTSQVHNIQSLQQVSQIPSASVLMPQLQNSPDLVSALAEAMSANRLPMPEPALFTGDPLKFKD</sequence>
<evidence type="ECO:0000313" key="2">
    <source>
        <dbReference type="EMBL" id="RXN12344.1"/>
    </source>
</evidence>
<organism evidence="2 4">
    <name type="scientific">Labeo rohita</name>
    <name type="common">Indian major carp</name>
    <name type="synonym">Cyprinus rohita</name>
    <dbReference type="NCBI Taxonomy" id="84645"/>
    <lineage>
        <taxon>Eukaryota</taxon>
        <taxon>Metazoa</taxon>
        <taxon>Chordata</taxon>
        <taxon>Craniata</taxon>
        <taxon>Vertebrata</taxon>
        <taxon>Euteleostomi</taxon>
        <taxon>Actinopterygii</taxon>
        <taxon>Neopterygii</taxon>
        <taxon>Teleostei</taxon>
        <taxon>Ostariophysi</taxon>
        <taxon>Cypriniformes</taxon>
        <taxon>Cyprinidae</taxon>
        <taxon>Labeoninae</taxon>
        <taxon>Labeonini</taxon>
        <taxon>Labeo</taxon>
    </lineage>
</organism>